<organism evidence="5 6">
    <name type="scientific">Methylococcus geothermalis</name>
    <dbReference type="NCBI Taxonomy" id="2681310"/>
    <lineage>
        <taxon>Bacteria</taxon>
        <taxon>Pseudomonadati</taxon>
        <taxon>Pseudomonadota</taxon>
        <taxon>Gammaproteobacteria</taxon>
        <taxon>Methylococcales</taxon>
        <taxon>Methylococcaceae</taxon>
        <taxon>Methylococcus</taxon>
    </lineage>
</organism>
<proteinExistence type="predicted"/>
<dbReference type="Pfam" id="PF13439">
    <property type="entry name" value="Glyco_transf_4"/>
    <property type="match status" value="1"/>
</dbReference>
<accession>A0A858QAE7</accession>
<dbReference type="Gene3D" id="3.40.50.2000">
    <property type="entry name" value="Glycogen Phosphorylase B"/>
    <property type="match status" value="2"/>
</dbReference>
<keyword evidence="1" id="KW-0328">Glycosyltransferase</keyword>
<reference evidence="6" key="1">
    <citation type="submission" date="2019-12" db="EMBL/GenBank/DDBJ databases">
        <authorList>
            <person name="Awala S.I."/>
            <person name="Rhee S.K."/>
        </authorList>
    </citation>
    <scope>NUCLEOTIDE SEQUENCE [LARGE SCALE GENOMIC DNA]</scope>
    <source>
        <strain evidence="6">IM1</strain>
    </source>
</reference>
<dbReference type="PANTHER" id="PTHR12526">
    <property type="entry name" value="GLYCOSYLTRANSFERASE"/>
    <property type="match status" value="1"/>
</dbReference>
<dbReference type="CDD" id="cd03801">
    <property type="entry name" value="GT4_PimA-like"/>
    <property type="match status" value="1"/>
</dbReference>
<dbReference type="GO" id="GO:1901135">
    <property type="term" value="P:carbohydrate derivative metabolic process"/>
    <property type="evidence" value="ECO:0007669"/>
    <property type="project" value="UniProtKB-ARBA"/>
</dbReference>
<dbReference type="SUPFAM" id="SSF53756">
    <property type="entry name" value="UDP-Glycosyltransferase/glycogen phosphorylase"/>
    <property type="match status" value="1"/>
</dbReference>
<evidence type="ECO:0000256" key="2">
    <source>
        <dbReference type="ARBA" id="ARBA00022679"/>
    </source>
</evidence>
<dbReference type="AlphaFoldDB" id="A0A858QAE7"/>
<protein>
    <submittedName>
        <fullName evidence="5">Glycosyltransferase</fullName>
    </submittedName>
</protein>
<dbReference type="EMBL" id="CP046565">
    <property type="protein sequence ID" value="QJD30656.1"/>
    <property type="molecule type" value="Genomic_DNA"/>
</dbReference>
<feature type="domain" description="Glycosyltransferase subfamily 4-like N-terminal" evidence="4">
    <location>
        <begin position="53"/>
        <end position="213"/>
    </location>
</feature>
<evidence type="ECO:0000256" key="1">
    <source>
        <dbReference type="ARBA" id="ARBA00022676"/>
    </source>
</evidence>
<dbReference type="KEGG" id="metu:GNH96_12160"/>
<name>A0A858QAE7_9GAMM</name>
<dbReference type="InterPro" id="IPR028098">
    <property type="entry name" value="Glyco_trans_4-like_N"/>
</dbReference>
<evidence type="ECO:0000259" key="3">
    <source>
        <dbReference type="Pfam" id="PF00534"/>
    </source>
</evidence>
<dbReference type="GO" id="GO:0016757">
    <property type="term" value="F:glycosyltransferase activity"/>
    <property type="evidence" value="ECO:0007669"/>
    <property type="project" value="UniProtKB-KW"/>
</dbReference>
<dbReference type="Proteomes" id="UP000503004">
    <property type="component" value="Chromosome"/>
</dbReference>
<feature type="domain" description="Glycosyl transferase family 1" evidence="3">
    <location>
        <begin position="228"/>
        <end position="394"/>
    </location>
</feature>
<dbReference type="InterPro" id="IPR001296">
    <property type="entry name" value="Glyco_trans_1"/>
</dbReference>
<dbReference type="Pfam" id="PF00534">
    <property type="entry name" value="Glycos_transf_1"/>
    <property type="match status" value="1"/>
</dbReference>
<evidence type="ECO:0000259" key="4">
    <source>
        <dbReference type="Pfam" id="PF13439"/>
    </source>
</evidence>
<dbReference type="PANTHER" id="PTHR12526:SF510">
    <property type="entry name" value="D-INOSITOL 3-PHOSPHATE GLYCOSYLTRANSFERASE"/>
    <property type="match status" value="1"/>
</dbReference>
<keyword evidence="2 5" id="KW-0808">Transferase</keyword>
<evidence type="ECO:0000313" key="5">
    <source>
        <dbReference type="EMBL" id="QJD30656.1"/>
    </source>
</evidence>
<keyword evidence="6" id="KW-1185">Reference proteome</keyword>
<gene>
    <name evidence="5" type="ORF">GNH96_12160</name>
</gene>
<evidence type="ECO:0000313" key="6">
    <source>
        <dbReference type="Proteomes" id="UP000503004"/>
    </source>
</evidence>
<sequence length="423" mass="47516">MERRYFVLPRDGRGLRCLQNCVLYSTRLCGPWGIALNDKNIKVAIIEPVGGHGGMDYYDFGLGGGLAEEGVDVVLHTSDETPIPKAAAFSVHPIFRGIYGPDQVWRRAVRFIWGSLMALGAAVVERRRVVHFHFFHVGILQAMQIMLARSLFRRVVVTAHDVESFVEGLETHGLSRRVYRWADGVIAHNRVSQNELVARLGVKPDKIAVIPHGHYLHMLQPLPPMGEARHRLGLPGSAKVLLFFGQIKQVKGLDVLIEAMPEVLRKHPDAVLVIAGRPWKTDFSAYARRIEELGIGDRCHRDIRYIPDAEVSFYYGACDLVVLPYRRIYQSGVVLMAMSYGKPVLVSDLPGMTEIVRDGENGLVFRREDPKDLARRLNAVLEEKALLQAVAEKGLAYVRAIHDWREIGRRTAAVYRALLNLPA</sequence>